<dbReference type="CDD" id="cd03784">
    <property type="entry name" value="GT1_Gtf-like"/>
    <property type="match status" value="1"/>
</dbReference>
<dbReference type="HOGENOM" id="CLU_012949_2_0_1"/>
<reference evidence="7" key="3">
    <citation type="submission" date="2015-06" db="UniProtKB">
        <authorList>
            <consortium name="EnsemblMetazoa"/>
        </authorList>
    </citation>
    <scope>IDENTIFICATION</scope>
</reference>
<comment type="subcellular location">
    <subcellularLocation>
        <location evidence="5">Membrane</location>
        <topology evidence="5">Single-pass membrane protein</topology>
    </subcellularLocation>
</comment>
<reference evidence="8" key="1">
    <citation type="submission" date="2012-12" db="EMBL/GenBank/DDBJ databases">
        <authorList>
            <person name="Hellsten U."/>
            <person name="Grimwood J."/>
            <person name="Chapman J.A."/>
            <person name="Shapiro H."/>
            <person name="Aerts A."/>
            <person name="Otillar R.P."/>
            <person name="Terry A.Y."/>
            <person name="Boore J.L."/>
            <person name="Simakov O."/>
            <person name="Marletaz F."/>
            <person name="Cho S.-J."/>
            <person name="Edsinger-Gonzales E."/>
            <person name="Havlak P."/>
            <person name="Kuo D.-H."/>
            <person name="Larsson T."/>
            <person name="Lv J."/>
            <person name="Arendt D."/>
            <person name="Savage R."/>
            <person name="Osoegawa K."/>
            <person name="de Jong P."/>
            <person name="Lindberg D.R."/>
            <person name="Seaver E.C."/>
            <person name="Weisblat D.A."/>
            <person name="Putnam N.H."/>
            <person name="Grigoriev I.V."/>
            <person name="Rokhsar D.S."/>
        </authorList>
    </citation>
    <scope>NUCLEOTIDE SEQUENCE</scope>
    <source>
        <strain evidence="8">I ESC-2004</strain>
    </source>
</reference>
<dbReference type="GO" id="GO:0015020">
    <property type="term" value="F:glucuronosyltransferase activity"/>
    <property type="evidence" value="ECO:0007669"/>
    <property type="project" value="UniProtKB-EC"/>
</dbReference>
<organism evidence="6">
    <name type="scientific">Capitella teleta</name>
    <name type="common">Polychaete worm</name>
    <dbReference type="NCBI Taxonomy" id="283909"/>
    <lineage>
        <taxon>Eukaryota</taxon>
        <taxon>Metazoa</taxon>
        <taxon>Spiralia</taxon>
        <taxon>Lophotrochozoa</taxon>
        <taxon>Annelida</taxon>
        <taxon>Polychaeta</taxon>
        <taxon>Sedentaria</taxon>
        <taxon>Scolecida</taxon>
        <taxon>Capitellidae</taxon>
        <taxon>Capitella</taxon>
    </lineage>
</organism>
<reference evidence="6 8" key="2">
    <citation type="journal article" date="2013" name="Nature">
        <title>Insights into bilaterian evolution from three spiralian genomes.</title>
        <authorList>
            <person name="Simakov O."/>
            <person name="Marletaz F."/>
            <person name="Cho S.J."/>
            <person name="Edsinger-Gonzales E."/>
            <person name="Havlak P."/>
            <person name="Hellsten U."/>
            <person name="Kuo D.H."/>
            <person name="Larsson T."/>
            <person name="Lv J."/>
            <person name="Arendt D."/>
            <person name="Savage R."/>
            <person name="Osoegawa K."/>
            <person name="de Jong P."/>
            <person name="Grimwood J."/>
            <person name="Chapman J.A."/>
            <person name="Shapiro H."/>
            <person name="Aerts A."/>
            <person name="Otillar R.P."/>
            <person name="Terry A.Y."/>
            <person name="Boore J.L."/>
            <person name="Grigoriev I.V."/>
            <person name="Lindberg D.R."/>
            <person name="Seaver E.C."/>
            <person name="Weisblat D.A."/>
            <person name="Putnam N.H."/>
            <person name="Rokhsar D.S."/>
        </authorList>
    </citation>
    <scope>NUCLEOTIDE SEQUENCE</scope>
    <source>
        <strain evidence="6 8">I ESC-2004</strain>
    </source>
</reference>
<evidence type="ECO:0000256" key="4">
    <source>
        <dbReference type="RuleBase" id="RU003718"/>
    </source>
</evidence>
<dbReference type="InterPro" id="IPR035595">
    <property type="entry name" value="UDP_glycos_trans_CS"/>
</dbReference>
<dbReference type="STRING" id="283909.R7V4H9"/>
<dbReference type="InterPro" id="IPR002213">
    <property type="entry name" value="UDP_glucos_trans"/>
</dbReference>
<dbReference type="Proteomes" id="UP000014760">
    <property type="component" value="Unassembled WGS sequence"/>
</dbReference>
<accession>R7V4H9</accession>
<evidence type="ECO:0000313" key="8">
    <source>
        <dbReference type="Proteomes" id="UP000014760"/>
    </source>
</evidence>
<keyword evidence="8" id="KW-1185">Reference proteome</keyword>
<feature type="non-terminal residue" evidence="6">
    <location>
        <position position="1"/>
    </location>
</feature>
<dbReference type="GO" id="GO:0016020">
    <property type="term" value="C:membrane"/>
    <property type="evidence" value="ECO:0007669"/>
    <property type="project" value="UniProtKB-SubCell"/>
</dbReference>
<evidence type="ECO:0000256" key="1">
    <source>
        <dbReference type="ARBA" id="ARBA00009995"/>
    </source>
</evidence>
<keyword evidence="5" id="KW-0812">Transmembrane</keyword>
<evidence type="ECO:0000313" key="6">
    <source>
        <dbReference type="EMBL" id="ELU13743.1"/>
    </source>
</evidence>
<evidence type="ECO:0000256" key="3">
    <source>
        <dbReference type="ARBA" id="ARBA00022679"/>
    </source>
</evidence>
<sequence>FKPEVMKRIRDAGYNFMIVDPADIACGTTFPYALDVRYGILAVPFASAQLYRCPALPSFTPGIFADKFNGMTFWHRLTNVLAEALLATFQNRNTTYVQTHASHRPLLTPAELNVKSSLWFVLDTLGFNYPGPSMPNMVHVGDVMARPAKPLPGDLLSFLDSATEGVVLVSQGSYMNQIPDQVLYKLCNAFKRISLKVLWKIRDLKDCALPADKVKVVQWMPQNDILAHPHLKVFFTHGGINGAIESVYHAKPMLVMPFALDQPLNAALIEDRKFGLKVSLSTLDEDDLVEKLLQLVNDKEIAESVQHASKVIRNAPESAGRRASFWINHVVQNGDEHLRTGAFDLNIVQFYMMDVFLFLMLGVQIILLIFVLCC</sequence>
<dbReference type="FunFam" id="3.40.50.2000:FF:000050">
    <property type="entry name" value="UDP-glucuronosyltransferase"/>
    <property type="match status" value="1"/>
</dbReference>
<feature type="transmembrane region" description="Helical" evidence="5">
    <location>
        <begin position="350"/>
        <end position="373"/>
    </location>
</feature>
<dbReference type="PANTHER" id="PTHR48043">
    <property type="entry name" value="EG:EG0003.4 PROTEIN-RELATED"/>
    <property type="match status" value="1"/>
</dbReference>
<keyword evidence="3 4" id="KW-0808">Transferase</keyword>
<evidence type="ECO:0000256" key="2">
    <source>
        <dbReference type="ARBA" id="ARBA00022676"/>
    </source>
</evidence>
<feature type="non-terminal residue" evidence="6">
    <location>
        <position position="374"/>
    </location>
</feature>
<evidence type="ECO:0000313" key="7">
    <source>
        <dbReference type="EnsemblMetazoa" id="CapteP43804"/>
    </source>
</evidence>
<comment type="similarity">
    <text evidence="1 4">Belongs to the UDP-glycosyltransferase family.</text>
</comment>
<name>R7V4H9_CAPTE</name>
<dbReference type="EnsemblMetazoa" id="CapteT43804">
    <property type="protein sequence ID" value="CapteP43804"/>
    <property type="gene ID" value="CapteG43804"/>
</dbReference>
<keyword evidence="5" id="KW-0472">Membrane</keyword>
<proteinExistence type="inferred from homology"/>
<dbReference type="Gene3D" id="3.40.50.2000">
    <property type="entry name" value="Glycogen Phosphorylase B"/>
    <property type="match status" value="1"/>
</dbReference>
<dbReference type="OrthoDB" id="6072202at2759"/>
<dbReference type="EMBL" id="AMQN01000753">
    <property type="status" value="NOT_ANNOTATED_CDS"/>
    <property type="molecule type" value="Genomic_DNA"/>
</dbReference>
<keyword evidence="5" id="KW-1133">Transmembrane helix</keyword>
<dbReference type="SUPFAM" id="SSF53756">
    <property type="entry name" value="UDP-Glycosyltransferase/glycogen phosphorylase"/>
    <property type="match status" value="1"/>
</dbReference>
<evidence type="ECO:0000256" key="5">
    <source>
        <dbReference type="RuleBase" id="RU362059"/>
    </source>
</evidence>
<protein>
    <recommendedName>
        <fullName evidence="5">UDP-glucuronosyltransferase</fullName>
        <ecNumber evidence="5">2.4.1.17</ecNumber>
    </recommendedName>
</protein>
<dbReference type="Pfam" id="PF00201">
    <property type="entry name" value="UDPGT"/>
    <property type="match status" value="1"/>
</dbReference>
<dbReference type="PANTHER" id="PTHR48043:SF145">
    <property type="entry name" value="FI06409P-RELATED"/>
    <property type="match status" value="1"/>
</dbReference>
<dbReference type="InterPro" id="IPR050271">
    <property type="entry name" value="UDP-glycosyltransferase"/>
</dbReference>
<dbReference type="EMBL" id="KB295062">
    <property type="protein sequence ID" value="ELU13743.1"/>
    <property type="molecule type" value="Genomic_DNA"/>
</dbReference>
<gene>
    <name evidence="6" type="ORF">CAPTEDRAFT_43804</name>
</gene>
<dbReference type="EC" id="2.4.1.17" evidence="5"/>
<dbReference type="OMA" id="WRKIMSK"/>
<dbReference type="AlphaFoldDB" id="R7V4H9"/>
<keyword evidence="2 4" id="KW-0328">Glycosyltransferase</keyword>
<dbReference type="PROSITE" id="PS00375">
    <property type="entry name" value="UDPGT"/>
    <property type="match status" value="1"/>
</dbReference>
<comment type="catalytic activity">
    <reaction evidence="5">
        <text>glucuronate acceptor + UDP-alpha-D-glucuronate = acceptor beta-D-glucuronoside + UDP + H(+)</text>
        <dbReference type="Rhea" id="RHEA:21032"/>
        <dbReference type="ChEBI" id="CHEBI:15378"/>
        <dbReference type="ChEBI" id="CHEBI:58052"/>
        <dbReference type="ChEBI" id="CHEBI:58223"/>
        <dbReference type="ChEBI" id="CHEBI:132367"/>
        <dbReference type="ChEBI" id="CHEBI:132368"/>
        <dbReference type="EC" id="2.4.1.17"/>
    </reaction>
</comment>